<evidence type="ECO:0000313" key="2">
    <source>
        <dbReference type="Proteomes" id="UP000008630"/>
    </source>
</evidence>
<dbReference type="KEGG" id="bhl:Bache_2750"/>
<evidence type="ECO:0000313" key="1">
    <source>
        <dbReference type="EMBL" id="ADV44694.1"/>
    </source>
</evidence>
<keyword evidence="2" id="KW-1185">Reference proteome</keyword>
<reference key="1">
    <citation type="submission" date="2010-11" db="EMBL/GenBank/DDBJ databases">
        <title>The complete genome of Bacteroides helcogenes P 36-108.</title>
        <authorList>
            <consortium name="US DOE Joint Genome Institute (JGI-PGF)"/>
            <person name="Lucas S."/>
            <person name="Copeland A."/>
            <person name="Lapidus A."/>
            <person name="Bruce D."/>
            <person name="Goodwin L."/>
            <person name="Pitluck S."/>
            <person name="Kyrpides N."/>
            <person name="Mavromatis K."/>
            <person name="Ivanova N."/>
            <person name="Zeytun A."/>
            <person name="Brettin T."/>
            <person name="Detter J.C."/>
            <person name="Tapia R."/>
            <person name="Han C."/>
            <person name="Land M."/>
            <person name="Hauser L."/>
            <person name="Markowitz V."/>
            <person name="Cheng J.-F."/>
            <person name="Hugenholtz P."/>
            <person name="Woyke T."/>
            <person name="Wu D."/>
            <person name="Gronow S."/>
            <person name="Wellnitz S."/>
            <person name="Brambilla E."/>
            <person name="Klenk H.-P."/>
            <person name="Eisen J.A."/>
        </authorList>
    </citation>
    <scope>NUCLEOTIDE SEQUENCE</scope>
    <source>
        <strain>P 36-108</strain>
    </source>
</reference>
<proteinExistence type="predicted"/>
<name>E6SX06_BACT6</name>
<organism evidence="1 2">
    <name type="scientific">Bacteroides helcogenes (strain ATCC 35417 / DSM 20613 / JCM 6297 / CCUG 15421 / P 36-108)</name>
    <dbReference type="NCBI Taxonomy" id="693979"/>
    <lineage>
        <taxon>Bacteria</taxon>
        <taxon>Pseudomonadati</taxon>
        <taxon>Bacteroidota</taxon>
        <taxon>Bacteroidia</taxon>
        <taxon>Bacteroidales</taxon>
        <taxon>Bacteroidaceae</taxon>
        <taxon>Bacteroides</taxon>
    </lineage>
</organism>
<dbReference type="HOGENOM" id="CLU_3395179_0_0_10"/>
<dbReference type="Proteomes" id="UP000008630">
    <property type="component" value="Chromosome"/>
</dbReference>
<accession>E6SX06</accession>
<sequence>MKQYPNMRVFSASKFIALYMPKDSTELFELY</sequence>
<gene>
    <name evidence="1" type="ordered locus">Bache_2750</name>
</gene>
<protein>
    <submittedName>
        <fullName evidence="1">Uncharacterized protein</fullName>
    </submittedName>
</protein>
<dbReference type="AlphaFoldDB" id="E6SX06"/>
<reference evidence="1 2" key="2">
    <citation type="journal article" date="2011" name="Stand. Genomic Sci.">
        <title>Complete genome sequence of Bacteroides helcogenes type strain (P 36-108).</title>
        <authorList>
            <person name="Pati A."/>
            <person name="Gronow S."/>
            <person name="Zeytun A."/>
            <person name="Lapidus A."/>
            <person name="Nolan M."/>
            <person name="Hammon N."/>
            <person name="Deshpande S."/>
            <person name="Cheng J.F."/>
            <person name="Tapia R."/>
            <person name="Han C."/>
            <person name="Goodwin L."/>
            <person name="Pitluck S."/>
            <person name="Liolios K."/>
            <person name="Pagani I."/>
            <person name="Ivanova N."/>
            <person name="Mavromatis K."/>
            <person name="Chen A."/>
            <person name="Palaniappan K."/>
            <person name="Land M."/>
            <person name="Hauser L."/>
            <person name="Chang Y.J."/>
            <person name="Jeffries C.D."/>
            <person name="Detter J.C."/>
            <person name="Brambilla E."/>
            <person name="Rohde M."/>
            <person name="Goker M."/>
            <person name="Woyke T."/>
            <person name="Bristow J."/>
            <person name="Eisen J.A."/>
            <person name="Markowitz V."/>
            <person name="Hugenholtz P."/>
            <person name="Kyrpides N.C."/>
            <person name="Klenk H.P."/>
            <person name="Lucas S."/>
        </authorList>
    </citation>
    <scope>NUCLEOTIDE SEQUENCE [LARGE SCALE GENOMIC DNA]</scope>
    <source>
        <strain evidence="2">ATCC 35417 / DSM 20613 / JCM 6297 / CCUG 15421 / P 36-108</strain>
    </source>
</reference>
<dbReference type="EMBL" id="CP002352">
    <property type="protein sequence ID" value="ADV44694.1"/>
    <property type="molecule type" value="Genomic_DNA"/>
</dbReference>